<accession>A0AAD1URW6</accession>
<dbReference type="AlphaFoldDB" id="A0AAD1URW6"/>
<feature type="domain" description="C2H2-type" evidence="1">
    <location>
        <begin position="201"/>
        <end position="223"/>
    </location>
</feature>
<name>A0AAD1URW6_EUPCR</name>
<dbReference type="SMART" id="SM00355">
    <property type="entry name" value="ZnF_C2H2"/>
    <property type="match status" value="2"/>
</dbReference>
<evidence type="ECO:0000259" key="1">
    <source>
        <dbReference type="PROSITE" id="PS00028"/>
    </source>
</evidence>
<comment type="caution">
    <text evidence="2">The sequence shown here is derived from an EMBL/GenBank/DDBJ whole genome shotgun (WGS) entry which is preliminary data.</text>
</comment>
<dbReference type="Proteomes" id="UP001295684">
    <property type="component" value="Unassembled WGS sequence"/>
</dbReference>
<dbReference type="SUPFAM" id="SSF57667">
    <property type="entry name" value="beta-beta-alpha zinc fingers"/>
    <property type="match status" value="1"/>
</dbReference>
<proteinExistence type="predicted"/>
<dbReference type="Gene3D" id="3.30.160.60">
    <property type="entry name" value="Classic Zinc Finger"/>
    <property type="match status" value="1"/>
</dbReference>
<dbReference type="PROSITE" id="PS00028">
    <property type="entry name" value="ZINC_FINGER_C2H2_1"/>
    <property type="match status" value="2"/>
</dbReference>
<dbReference type="InterPro" id="IPR013087">
    <property type="entry name" value="Znf_C2H2_type"/>
</dbReference>
<gene>
    <name evidence="2" type="ORF">ECRASSUSDP1_LOCUS11312</name>
</gene>
<sequence length="267" mass="30709">MNSTSTNYGLTDTPHTCRSNYETSQIDVQVIDQINLPVVFLKGSSLPVPVLLKPNSVSKETQLFELSDGIPKTKSYETSPTVDKLFSKPQLLSDESVNDSQVFGYRHSPENKEKLTKTLESTLPKVNERISLKPTPKLQICKDSEKQEKQSMRSFCPYKTLKASRTRSASPKRDQLAILKDYKHSVMFIRHENTERRILKCEIPGCNESFKTIKKFFKHSQLHLKSSLFQCRYCSTQLESLSNLKRHILSHRMAFRSNHLLLQNNQS</sequence>
<dbReference type="InterPro" id="IPR036236">
    <property type="entry name" value="Znf_C2H2_sf"/>
</dbReference>
<dbReference type="EMBL" id="CAMPGE010011165">
    <property type="protein sequence ID" value="CAI2370005.1"/>
    <property type="molecule type" value="Genomic_DNA"/>
</dbReference>
<reference evidence="2" key="1">
    <citation type="submission" date="2023-07" db="EMBL/GenBank/DDBJ databases">
        <authorList>
            <consortium name="AG Swart"/>
            <person name="Singh M."/>
            <person name="Singh A."/>
            <person name="Seah K."/>
            <person name="Emmerich C."/>
        </authorList>
    </citation>
    <scope>NUCLEOTIDE SEQUENCE</scope>
    <source>
        <strain evidence="2">DP1</strain>
    </source>
</reference>
<protein>
    <recommendedName>
        <fullName evidence="1">C2H2-type domain-containing protein</fullName>
    </recommendedName>
</protein>
<evidence type="ECO:0000313" key="3">
    <source>
        <dbReference type="Proteomes" id="UP001295684"/>
    </source>
</evidence>
<organism evidence="2 3">
    <name type="scientific">Euplotes crassus</name>
    <dbReference type="NCBI Taxonomy" id="5936"/>
    <lineage>
        <taxon>Eukaryota</taxon>
        <taxon>Sar</taxon>
        <taxon>Alveolata</taxon>
        <taxon>Ciliophora</taxon>
        <taxon>Intramacronucleata</taxon>
        <taxon>Spirotrichea</taxon>
        <taxon>Hypotrichia</taxon>
        <taxon>Euplotida</taxon>
        <taxon>Euplotidae</taxon>
        <taxon>Moneuplotes</taxon>
    </lineage>
</organism>
<keyword evidence="3" id="KW-1185">Reference proteome</keyword>
<feature type="domain" description="C2H2-type" evidence="1">
    <location>
        <begin position="231"/>
        <end position="251"/>
    </location>
</feature>
<evidence type="ECO:0000313" key="2">
    <source>
        <dbReference type="EMBL" id="CAI2370005.1"/>
    </source>
</evidence>